<keyword evidence="8" id="KW-1185">Reference proteome</keyword>
<sequence>MTFVQENSQQLKVAGVVSFYMGAALVMVFVNKAVLNSSPDLPMLFLFIQLLLAVILLHASALATTKVEIPKLELRTAKKLAPVTLVNVIGLVFNILCLRGVDASFFQIARGLVLPLTIMVSSTVTRSVPSVRVILAAIIVTVGFLLGVAPQSLQAAENLRNSPDLTAIMYGVLSSLFIAVHAVLIKSSLPHAHNSTIQLAYWQNLGSAIFLAPFILLQGEHVKLQELMSSVDWHGTTFFWGSLVTGVFGFLLNRGLSIIVILLGTMYYTWAKSVESAPAHSPGSAALRPIPKDVEASPTKLQGDETTVVWDADEKRAKMDE</sequence>
<evidence type="ECO:0000313" key="8">
    <source>
        <dbReference type="Proteomes" id="UP000292702"/>
    </source>
</evidence>
<accession>A0A4R0RD98</accession>
<feature type="transmembrane region" description="Helical" evidence="5">
    <location>
        <begin position="12"/>
        <end position="35"/>
    </location>
</feature>
<reference evidence="7 8" key="1">
    <citation type="submission" date="2018-11" db="EMBL/GenBank/DDBJ databases">
        <title>Genome assembly of Steccherinum ochraceum LE-BIN_3174, the white-rot fungus of the Steccherinaceae family (The Residual Polyporoid clade, Polyporales, Basidiomycota).</title>
        <authorList>
            <person name="Fedorova T.V."/>
            <person name="Glazunova O.A."/>
            <person name="Landesman E.O."/>
            <person name="Moiseenko K.V."/>
            <person name="Psurtseva N.V."/>
            <person name="Savinova O.S."/>
            <person name="Shakhova N.V."/>
            <person name="Tyazhelova T.V."/>
            <person name="Vasina D.V."/>
        </authorList>
    </citation>
    <scope>NUCLEOTIDE SEQUENCE [LARGE SCALE GENOMIC DNA]</scope>
    <source>
        <strain evidence="7 8">LE-BIN_3174</strain>
    </source>
</reference>
<evidence type="ECO:0000256" key="1">
    <source>
        <dbReference type="ARBA" id="ARBA00004141"/>
    </source>
</evidence>
<dbReference type="OrthoDB" id="5547497at2759"/>
<dbReference type="AlphaFoldDB" id="A0A4R0RD98"/>
<dbReference type="Pfam" id="PF03151">
    <property type="entry name" value="TPT"/>
    <property type="match status" value="1"/>
</dbReference>
<feature type="transmembrane region" description="Helical" evidence="5">
    <location>
        <begin position="107"/>
        <end position="124"/>
    </location>
</feature>
<dbReference type="InterPro" id="IPR004853">
    <property type="entry name" value="Sugar_P_trans_dom"/>
</dbReference>
<feature type="transmembrane region" description="Helical" evidence="5">
    <location>
        <begin position="41"/>
        <end position="59"/>
    </location>
</feature>
<dbReference type="PANTHER" id="PTHR11132">
    <property type="entry name" value="SOLUTE CARRIER FAMILY 35"/>
    <property type="match status" value="1"/>
</dbReference>
<feature type="transmembrane region" description="Helical" evidence="5">
    <location>
        <begin position="131"/>
        <end position="148"/>
    </location>
</feature>
<evidence type="ECO:0000256" key="2">
    <source>
        <dbReference type="ARBA" id="ARBA00022692"/>
    </source>
</evidence>
<keyword evidence="2 5" id="KW-0812">Transmembrane</keyword>
<dbReference type="EMBL" id="RWJN01000375">
    <property type="protein sequence ID" value="TCD62409.1"/>
    <property type="molecule type" value="Genomic_DNA"/>
</dbReference>
<keyword evidence="4 5" id="KW-0472">Membrane</keyword>
<name>A0A4R0RD98_9APHY</name>
<protein>
    <recommendedName>
        <fullName evidence="6">Sugar phosphate transporter domain-containing protein</fullName>
    </recommendedName>
</protein>
<feature type="domain" description="Sugar phosphate transporter" evidence="6">
    <location>
        <begin position="17"/>
        <end position="253"/>
    </location>
</feature>
<dbReference type="GO" id="GO:0016020">
    <property type="term" value="C:membrane"/>
    <property type="evidence" value="ECO:0007669"/>
    <property type="project" value="UniProtKB-SubCell"/>
</dbReference>
<gene>
    <name evidence="7" type="ORF">EIP91_006937</name>
</gene>
<comment type="subcellular location">
    <subcellularLocation>
        <location evidence="1">Membrane</location>
        <topology evidence="1">Multi-pass membrane protein</topology>
    </subcellularLocation>
</comment>
<dbReference type="Proteomes" id="UP000292702">
    <property type="component" value="Unassembled WGS sequence"/>
</dbReference>
<feature type="transmembrane region" description="Helical" evidence="5">
    <location>
        <begin position="168"/>
        <end position="187"/>
    </location>
</feature>
<feature type="transmembrane region" description="Helical" evidence="5">
    <location>
        <begin position="238"/>
        <end position="263"/>
    </location>
</feature>
<evidence type="ECO:0000256" key="4">
    <source>
        <dbReference type="ARBA" id="ARBA00023136"/>
    </source>
</evidence>
<organism evidence="7 8">
    <name type="scientific">Steccherinum ochraceum</name>
    <dbReference type="NCBI Taxonomy" id="92696"/>
    <lineage>
        <taxon>Eukaryota</taxon>
        <taxon>Fungi</taxon>
        <taxon>Dikarya</taxon>
        <taxon>Basidiomycota</taxon>
        <taxon>Agaricomycotina</taxon>
        <taxon>Agaricomycetes</taxon>
        <taxon>Polyporales</taxon>
        <taxon>Steccherinaceae</taxon>
        <taxon>Steccherinum</taxon>
    </lineage>
</organism>
<evidence type="ECO:0000256" key="5">
    <source>
        <dbReference type="SAM" id="Phobius"/>
    </source>
</evidence>
<evidence type="ECO:0000256" key="3">
    <source>
        <dbReference type="ARBA" id="ARBA00022989"/>
    </source>
</evidence>
<evidence type="ECO:0000313" key="7">
    <source>
        <dbReference type="EMBL" id="TCD62409.1"/>
    </source>
</evidence>
<evidence type="ECO:0000259" key="6">
    <source>
        <dbReference type="Pfam" id="PF03151"/>
    </source>
</evidence>
<feature type="transmembrane region" description="Helical" evidence="5">
    <location>
        <begin position="199"/>
        <end position="218"/>
    </location>
</feature>
<dbReference type="InterPro" id="IPR050186">
    <property type="entry name" value="TPT_transporter"/>
</dbReference>
<dbReference type="STRING" id="92696.A0A4R0RD98"/>
<feature type="transmembrane region" description="Helical" evidence="5">
    <location>
        <begin position="80"/>
        <end position="101"/>
    </location>
</feature>
<comment type="caution">
    <text evidence="7">The sequence shown here is derived from an EMBL/GenBank/DDBJ whole genome shotgun (WGS) entry which is preliminary data.</text>
</comment>
<keyword evidence="3 5" id="KW-1133">Transmembrane helix</keyword>
<proteinExistence type="predicted"/>